<feature type="compositionally biased region" description="Polar residues" evidence="11">
    <location>
        <begin position="269"/>
        <end position="280"/>
    </location>
</feature>
<dbReference type="GO" id="GO:0046872">
    <property type="term" value="F:metal ion binding"/>
    <property type="evidence" value="ECO:0007669"/>
    <property type="project" value="UniProtKB-KW"/>
</dbReference>
<feature type="region of interest" description="Disordered" evidence="11">
    <location>
        <begin position="269"/>
        <end position="288"/>
    </location>
</feature>
<dbReference type="InterPro" id="IPR036144">
    <property type="entry name" value="RibA-like_sf"/>
</dbReference>
<name>A0A812JN87_9DINO</name>
<keyword evidence="4" id="KW-0686">Riboflavin biosynthesis</keyword>
<dbReference type="AlphaFoldDB" id="A0A812JN87"/>
<dbReference type="InterPro" id="IPR024072">
    <property type="entry name" value="DHFR-like_dom_sf"/>
</dbReference>
<keyword evidence="8" id="KW-0862">Zinc</keyword>
<proteinExistence type="predicted"/>
<dbReference type="GO" id="GO:0003935">
    <property type="term" value="F:GTP cyclohydrolase II activity"/>
    <property type="evidence" value="ECO:0007669"/>
    <property type="project" value="UniProtKB-EC"/>
</dbReference>
<dbReference type="GO" id="GO:0005525">
    <property type="term" value="F:GTP binding"/>
    <property type="evidence" value="ECO:0007669"/>
    <property type="project" value="UniProtKB-KW"/>
</dbReference>
<evidence type="ECO:0000313" key="14">
    <source>
        <dbReference type="EMBL" id="CAE7210341.1"/>
    </source>
</evidence>
<evidence type="ECO:0000256" key="4">
    <source>
        <dbReference type="ARBA" id="ARBA00022619"/>
    </source>
</evidence>
<dbReference type="InterPro" id="IPR032677">
    <property type="entry name" value="GTP_cyclohydro_II"/>
</dbReference>
<evidence type="ECO:0000256" key="5">
    <source>
        <dbReference type="ARBA" id="ARBA00022723"/>
    </source>
</evidence>
<dbReference type="InterPro" id="IPR002734">
    <property type="entry name" value="RibDG_C"/>
</dbReference>
<dbReference type="GO" id="GO:0009231">
    <property type="term" value="P:riboflavin biosynthetic process"/>
    <property type="evidence" value="ECO:0007669"/>
    <property type="project" value="UniProtKB-KW"/>
</dbReference>
<comment type="caution">
    <text evidence="14">The sequence shown here is derived from an EMBL/GenBank/DDBJ whole genome shotgun (WGS) entry which is preliminary data.</text>
</comment>
<dbReference type="PANTHER" id="PTHR21327:SF18">
    <property type="entry name" value="3,4-DIHYDROXY-2-BUTANONE 4-PHOSPHATE SYNTHASE"/>
    <property type="match status" value="1"/>
</dbReference>
<feature type="domain" description="GTP cyclohydrolase II" evidence="12">
    <location>
        <begin position="308"/>
        <end position="458"/>
    </location>
</feature>
<dbReference type="Proteomes" id="UP000604046">
    <property type="component" value="Unassembled WGS sequence"/>
</dbReference>
<dbReference type="Pfam" id="PF01872">
    <property type="entry name" value="RibD_C"/>
    <property type="match status" value="1"/>
</dbReference>
<accession>A0A812JN87</accession>
<evidence type="ECO:0000256" key="9">
    <source>
        <dbReference type="ARBA" id="ARBA00023134"/>
    </source>
</evidence>
<reference evidence="14" key="1">
    <citation type="submission" date="2021-02" db="EMBL/GenBank/DDBJ databases">
        <authorList>
            <person name="Dougan E. K."/>
            <person name="Rhodes N."/>
            <person name="Thang M."/>
            <person name="Chan C."/>
        </authorList>
    </citation>
    <scope>NUCLEOTIDE SEQUENCE</scope>
</reference>
<dbReference type="SUPFAM" id="SSF142695">
    <property type="entry name" value="RibA-like"/>
    <property type="match status" value="1"/>
</dbReference>
<dbReference type="OrthoDB" id="60371at2759"/>
<evidence type="ECO:0000256" key="3">
    <source>
        <dbReference type="ARBA" id="ARBA00004904"/>
    </source>
</evidence>
<dbReference type="GO" id="GO:0005829">
    <property type="term" value="C:cytosol"/>
    <property type="evidence" value="ECO:0007669"/>
    <property type="project" value="TreeGrafter"/>
</dbReference>
<evidence type="ECO:0000259" key="13">
    <source>
        <dbReference type="Pfam" id="PF01872"/>
    </source>
</evidence>
<gene>
    <name evidence="14" type="primary">ribBA</name>
    <name evidence="14" type="ORF">SNAT2548_LOCUS6999</name>
</gene>
<evidence type="ECO:0000256" key="7">
    <source>
        <dbReference type="ARBA" id="ARBA00022801"/>
    </source>
</evidence>
<dbReference type="Pfam" id="PF00925">
    <property type="entry name" value="GTP_cyclohydro2"/>
    <property type="match status" value="1"/>
</dbReference>
<dbReference type="CDD" id="cd00641">
    <property type="entry name" value="GTP_cyclohydro2"/>
    <property type="match status" value="1"/>
</dbReference>
<evidence type="ECO:0000313" key="15">
    <source>
        <dbReference type="Proteomes" id="UP000604046"/>
    </source>
</evidence>
<keyword evidence="9" id="KW-0342">GTP-binding</keyword>
<evidence type="ECO:0000256" key="8">
    <source>
        <dbReference type="ARBA" id="ARBA00022833"/>
    </source>
</evidence>
<dbReference type="GO" id="GO:0008703">
    <property type="term" value="F:5-amino-6-(5-phosphoribosylamino)uracil reductase activity"/>
    <property type="evidence" value="ECO:0007669"/>
    <property type="project" value="InterPro"/>
</dbReference>
<comment type="pathway">
    <text evidence="2">Cofactor biosynthesis; riboflavin biosynthesis; 5-amino-6-(D-ribitylamino)uracil from GTP: step 1/4.</text>
</comment>
<dbReference type="EMBL" id="CAJNDS010000480">
    <property type="protein sequence ID" value="CAE7210341.1"/>
    <property type="molecule type" value="Genomic_DNA"/>
</dbReference>
<evidence type="ECO:0000256" key="11">
    <source>
        <dbReference type="SAM" id="MobiDB-lite"/>
    </source>
</evidence>
<comment type="pathway">
    <text evidence="3">Cofactor biosynthesis; riboflavin biosynthesis; 2-hydroxy-3-oxobutyl phosphate from D-ribulose 5-phosphate: step 1/1.</text>
</comment>
<evidence type="ECO:0000256" key="6">
    <source>
        <dbReference type="ARBA" id="ARBA00022741"/>
    </source>
</evidence>
<evidence type="ECO:0000256" key="10">
    <source>
        <dbReference type="ARBA" id="ARBA00049295"/>
    </source>
</evidence>
<sequence>MRGLGEAFASPAATLTVPRLPTSTSDGSAVVQYVAQNLRPQHSLPAVTLTYAQSLDGSIATAGNKRVLISGQQSMTMTHRFRTMHDAILIGVGTLLVDDPLLTARLVPGRSPLPVVLDSRLRSPTTSRLVARAAESAGAGLVIVTTEGGCEEKRQRSLALAALPGVRVVVVPEVDGRASLQHMLSALYTQFGCASLMVEGGREVIGSFLRNPQLVTNFVATVSPRFLGGLGPSLASGGSGGGLMSLHELHSCAVGEDIVVYGAPAGDTNGRNGARSSSPLTAAASDGHPVEPVNLRSSCRMWVEAIDAECEMKVYSTSKPGQEIVALVKGEVAGAKEVPVRVHSECFTGDVLGSKRCDCGPQLHSFLHVLHMETNGVLLYIRGDEGRGIGLVNKIRAYELQEKGLDTVDANLSLGLEADLRTFEGSRKVLEGLGVRSIRLYTNNPEKVRALQPLTCEVCPLSCTPNEHNMSYLLTKRNRLNHATLLSELGKVPKASSSQFSTEDRPF</sequence>
<dbReference type="Gene3D" id="3.40.50.10990">
    <property type="entry name" value="GTP cyclohydrolase II"/>
    <property type="match status" value="1"/>
</dbReference>
<evidence type="ECO:0000256" key="1">
    <source>
        <dbReference type="ARBA" id="ARBA00001947"/>
    </source>
</evidence>
<keyword evidence="15" id="KW-1185">Reference proteome</keyword>
<protein>
    <submittedName>
        <fullName evidence="14">RibBA protein</fullName>
    </submittedName>
</protein>
<dbReference type="GO" id="GO:0008686">
    <property type="term" value="F:3,4-dihydroxy-2-butanone-4-phosphate synthase activity"/>
    <property type="evidence" value="ECO:0007669"/>
    <property type="project" value="TreeGrafter"/>
</dbReference>
<dbReference type="SUPFAM" id="SSF53597">
    <property type="entry name" value="Dihydrofolate reductase-like"/>
    <property type="match status" value="1"/>
</dbReference>
<dbReference type="PANTHER" id="PTHR21327">
    <property type="entry name" value="GTP CYCLOHYDROLASE II-RELATED"/>
    <property type="match status" value="1"/>
</dbReference>
<evidence type="ECO:0000256" key="2">
    <source>
        <dbReference type="ARBA" id="ARBA00004853"/>
    </source>
</evidence>
<keyword evidence="7" id="KW-0378">Hydrolase</keyword>
<keyword evidence="5" id="KW-0479">Metal-binding</keyword>
<dbReference type="InterPro" id="IPR000926">
    <property type="entry name" value="RibA"/>
</dbReference>
<comment type="cofactor">
    <cofactor evidence="1">
        <name>Zn(2+)</name>
        <dbReference type="ChEBI" id="CHEBI:29105"/>
    </cofactor>
</comment>
<organism evidence="14 15">
    <name type="scientific">Symbiodinium natans</name>
    <dbReference type="NCBI Taxonomy" id="878477"/>
    <lineage>
        <taxon>Eukaryota</taxon>
        <taxon>Sar</taxon>
        <taxon>Alveolata</taxon>
        <taxon>Dinophyceae</taxon>
        <taxon>Suessiales</taxon>
        <taxon>Symbiodiniaceae</taxon>
        <taxon>Symbiodinium</taxon>
    </lineage>
</organism>
<feature type="domain" description="Bacterial bifunctional deaminase-reductase C-terminal" evidence="13">
    <location>
        <begin position="45"/>
        <end position="260"/>
    </location>
</feature>
<comment type="catalytic activity">
    <reaction evidence="10">
        <text>GTP + 4 H2O = 2,5-diamino-6-hydroxy-4-(5-phosphoribosylamino)-pyrimidine + formate + 2 phosphate + 3 H(+)</text>
        <dbReference type="Rhea" id="RHEA:23704"/>
        <dbReference type="ChEBI" id="CHEBI:15377"/>
        <dbReference type="ChEBI" id="CHEBI:15378"/>
        <dbReference type="ChEBI" id="CHEBI:15740"/>
        <dbReference type="ChEBI" id="CHEBI:37565"/>
        <dbReference type="ChEBI" id="CHEBI:43474"/>
        <dbReference type="ChEBI" id="CHEBI:58614"/>
        <dbReference type="EC" id="3.5.4.25"/>
    </reaction>
</comment>
<dbReference type="Gene3D" id="3.40.430.10">
    <property type="entry name" value="Dihydrofolate Reductase, subunit A"/>
    <property type="match status" value="1"/>
</dbReference>
<evidence type="ECO:0000259" key="12">
    <source>
        <dbReference type="Pfam" id="PF00925"/>
    </source>
</evidence>
<keyword evidence="6" id="KW-0547">Nucleotide-binding</keyword>
<dbReference type="NCBIfam" id="NF001591">
    <property type="entry name" value="PRK00393.1"/>
    <property type="match status" value="1"/>
</dbReference>